<feature type="signal peptide" evidence="6">
    <location>
        <begin position="1"/>
        <end position="23"/>
    </location>
</feature>
<protein>
    <recommendedName>
        <fullName evidence="9">Stem 28 kDa glycoprotein</fullName>
    </recommendedName>
</protein>
<dbReference type="CDD" id="cd07535">
    <property type="entry name" value="HAD_VSP"/>
    <property type="match status" value="1"/>
</dbReference>
<evidence type="ECO:0000256" key="3">
    <source>
        <dbReference type="ARBA" id="ARBA00022761"/>
    </source>
</evidence>
<dbReference type="GO" id="GO:0003993">
    <property type="term" value="F:acid phosphatase activity"/>
    <property type="evidence" value="ECO:0007669"/>
    <property type="project" value="InterPro"/>
</dbReference>
<evidence type="ECO:0000256" key="4">
    <source>
        <dbReference type="ARBA" id="ARBA00023180"/>
    </source>
</evidence>
<sequence length="260" mass="29354">MKFLRVAFPLLLLAASLCFSAVAEKLIHALRPQFGCAGTGLNLTGVSCTSWQLAVETHNLRDWPSVPTACESYFGNYMLGGHYRNDSRVVVDEAIKYALDFKSSSPRGIDIWIFDIDETSLSNLPYFSQHGFGVEPINHVLFAEWILKGSAPPLPETLKLYNVLIKLGIKVVFLSERTEKFSASTAQNLKRAGYHTWHKLILRNPKTNGTELQHKSDVRDMLQRNEYRIVGNIGDQWSDILGSPEGERTFKLPDPMYYIS</sequence>
<dbReference type="PANTHER" id="PTHR31284:SF19">
    <property type="entry name" value="VEGETATIVE STORAGE PROTEIN 1-RELATED"/>
    <property type="match status" value="1"/>
</dbReference>
<dbReference type="PANTHER" id="PTHR31284">
    <property type="entry name" value="ACID PHOSPHATASE-LIKE PROTEIN"/>
    <property type="match status" value="1"/>
</dbReference>
<keyword evidence="4" id="KW-0325">Glycoprotein</keyword>
<evidence type="ECO:0000256" key="6">
    <source>
        <dbReference type="SAM" id="SignalP"/>
    </source>
</evidence>
<comment type="caution">
    <text evidence="7">The sequence shown here is derived from an EMBL/GenBank/DDBJ whole genome shotgun (WGS) entry which is preliminary data.</text>
</comment>
<keyword evidence="2 6" id="KW-0732">Signal</keyword>
<dbReference type="InterPro" id="IPR010028">
    <property type="entry name" value="Acid_phosphatase_pln"/>
</dbReference>
<dbReference type="OrthoDB" id="59415at2759"/>
<keyword evidence="3" id="KW-0758">Storage protein</keyword>
<dbReference type="Gene3D" id="3.40.50.1000">
    <property type="entry name" value="HAD superfamily/HAD-like"/>
    <property type="match status" value="1"/>
</dbReference>
<dbReference type="SUPFAM" id="SSF56784">
    <property type="entry name" value="HAD-like"/>
    <property type="match status" value="1"/>
</dbReference>
<dbReference type="PIRSF" id="PIRSF002674">
    <property type="entry name" value="VSP"/>
    <property type="match status" value="1"/>
</dbReference>
<feature type="chain" id="PRO_5032407339" description="Stem 28 kDa glycoprotein" evidence="6">
    <location>
        <begin position="24"/>
        <end position="260"/>
    </location>
</feature>
<dbReference type="InterPro" id="IPR005519">
    <property type="entry name" value="Acid_phosphat_B-like"/>
</dbReference>
<dbReference type="Proteomes" id="UP000639772">
    <property type="component" value="Chromosome 6"/>
</dbReference>
<evidence type="ECO:0000256" key="2">
    <source>
        <dbReference type="ARBA" id="ARBA00022729"/>
    </source>
</evidence>
<accession>A0A835QVI8</accession>
<dbReference type="InterPro" id="IPR023214">
    <property type="entry name" value="HAD_sf"/>
</dbReference>
<organism evidence="7 8">
    <name type="scientific">Vanilla planifolia</name>
    <name type="common">Vanilla</name>
    <dbReference type="NCBI Taxonomy" id="51239"/>
    <lineage>
        <taxon>Eukaryota</taxon>
        <taxon>Viridiplantae</taxon>
        <taxon>Streptophyta</taxon>
        <taxon>Embryophyta</taxon>
        <taxon>Tracheophyta</taxon>
        <taxon>Spermatophyta</taxon>
        <taxon>Magnoliopsida</taxon>
        <taxon>Liliopsida</taxon>
        <taxon>Asparagales</taxon>
        <taxon>Orchidaceae</taxon>
        <taxon>Vanilloideae</taxon>
        <taxon>Vanilleae</taxon>
        <taxon>Vanilla</taxon>
    </lineage>
</organism>
<dbReference type="InterPro" id="IPR014403">
    <property type="entry name" value="APS1/VSP"/>
</dbReference>
<dbReference type="InterPro" id="IPR036412">
    <property type="entry name" value="HAD-like_sf"/>
</dbReference>
<comment type="similarity">
    <text evidence="5">Belongs to the APS1/VSP family.</text>
</comment>
<proteinExistence type="inferred from homology"/>
<evidence type="ECO:0008006" key="9">
    <source>
        <dbReference type="Google" id="ProtNLM"/>
    </source>
</evidence>
<evidence type="ECO:0000256" key="1">
    <source>
        <dbReference type="ARBA" id="ARBA00002410"/>
    </source>
</evidence>
<evidence type="ECO:0000313" key="7">
    <source>
        <dbReference type="EMBL" id="KAG0477901.1"/>
    </source>
</evidence>
<evidence type="ECO:0000313" key="8">
    <source>
        <dbReference type="Proteomes" id="UP000639772"/>
    </source>
</evidence>
<dbReference type="AlphaFoldDB" id="A0A835QVI8"/>
<gene>
    <name evidence="7" type="ORF">HPP92_012620</name>
</gene>
<dbReference type="NCBIfam" id="TIGR01675">
    <property type="entry name" value="plant-AP"/>
    <property type="match status" value="1"/>
</dbReference>
<dbReference type="Pfam" id="PF03767">
    <property type="entry name" value="Acid_phosphat_B"/>
    <property type="match status" value="1"/>
</dbReference>
<comment type="function">
    <text evidence="1">May function as somatic storage protein during early seedling development.</text>
</comment>
<name>A0A835QVI8_VANPL</name>
<evidence type="ECO:0000256" key="5">
    <source>
        <dbReference type="PIRNR" id="PIRNR002674"/>
    </source>
</evidence>
<reference evidence="7 8" key="1">
    <citation type="journal article" date="2020" name="Nat. Food">
        <title>A phased Vanilla planifolia genome enables genetic improvement of flavour and production.</title>
        <authorList>
            <person name="Hasing T."/>
            <person name="Tang H."/>
            <person name="Brym M."/>
            <person name="Khazi F."/>
            <person name="Huang T."/>
            <person name="Chambers A.H."/>
        </authorList>
    </citation>
    <scope>NUCLEOTIDE SEQUENCE [LARGE SCALE GENOMIC DNA]</scope>
    <source>
        <tissue evidence="7">Leaf</tissue>
    </source>
</reference>
<dbReference type="EMBL" id="JADCNM010000006">
    <property type="protein sequence ID" value="KAG0477901.1"/>
    <property type="molecule type" value="Genomic_DNA"/>
</dbReference>
<dbReference type="GO" id="GO:0045735">
    <property type="term" value="F:nutrient reservoir activity"/>
    <property type="evidence" value="ECO:0007669"/>
    <property type="project" value="UniProtKB-KW"/>
</dbReference>